<proteinExistence type="predicted"/>
<evidence type="ECO:0000313" key="3">
    <source>
        <dbReference type="EMBL" id="VTR96873.1"/>
    </source>
</evidence>
<feature type="chain" id="PRO_5026691573" description="DUF7133 domain-containing protein" evidence="1">
    <location>
        <begin position="21"/>
        <end position="425"/>
    </location>
</feature>
<dbReference type="SUPFAM" id="SSF50952">
    <property type="entry name" value="Soluble quinoprotein glucose dehydrogenase"/>
    <property type="match status" value="1"/>
</dbReference>
<dbReference type="RefSeq" id="WP_162670953.1">
    <property type="nucleotide sequence ID" value="NZ_LR593886.1"/>
</dbReference>
<protein>
    <recommendedName>
        <fullName evidence="2">DUF7133 domain-containing protein</fullName>
    </recommendedName>
</protein>
<dbReference type="EMBL" id="LR593886">
    <property type="protein sequence ID" value="VTR96873.1"/>
    <property type="molecule type" value="Genomic_DNA"/>
</dbReference>
<sequence length="425" mass="45739">MRTLLLSLGALTFSTAPALAADPPAPPTLPPPFDTKSVVKHPKVIGWPAGKTPAAPAGFAVVLFAEKFDSPRWLYVLPNGDVLVAEARTLPKKDAKPEVKEGLKQSKTVTGGSANRITLLRDADKDGTPEVRETFLSDLNQPFGMALIGDQLFVANTDGVLRFPYKTGDTKITAKGTPILHLPIGGYNNHWTRNIVASADGSKLYVTVGSASNVGENGMKEEALRANILEVNPDGTGLRVFAAGLRNPVGTAWEPTTKTLWTAVNERDELGDELVPDYITSVKDGGFYGWPYSYFGKNEDPRRKGERPDLVAKATAPDLAIGSHTASLGLCFYTGSAFPEKYRGGAFIGQRGSWNRSKFAGYRVAFVPFKDGKPASGPEDFLTGFIANDDEVYGRPVCVCVAPDGALLVTDDVTDRIWRVAPVKK</sequence>
<accession>A0A6P2D795</accession>
<dbReference type="Pfam" id="PF23500">
    <property type="entry name" value="DUF7133"/>
    <property type="match status" value="1"/>
</dbReference>
<name>A0A6P2D795_9BACT</name>
<feature type="signal peptide" evidence="1">
    <location>
        <begin position="1"/>
        <end position="20"/>
    </location>
</feature>
<gene>
    <name evidence="3" type="ORF">SOIL9_10030</name>
</gene>
<dbReference type="KEGG" id="gms:SOIL9_10030"/>
<keyword evidence="1" id="KW-0732">Signal</keyword>
<reference evidence="3 4" key="1">
    <citation type="submission" date="2019-05" db="EMBL/GenBank/DDBJ databases">
        <authorList>
            <consortium name="Science for Life Laboratories"/>
        </authorList>
    </citation>
    <scope>NUCLEOTIDE SEQUENCE [LARGE SCALE GENOMIC DNA]</scope>
    <source>
        <strain evidence="3">Soil9</strain>
    </source>
</reference>
<dbReference type="Proteomes" id="UP000464178">
    <property type="component" value="Chromosome"/>
</dbReference>
<dbReference type="Gene3D" id="2.120.10.30">
    <property type="entry name" value="TolB, C-terminal domain"/>
    <property type="match status" value="1"/>
</dbReference>
<dbReference type="InterPro" id="IPR011042">
    <property type="entry name" value="6-blade_b-propeller_TolB-like"/>
</dbReference>
<dbReference type="PANTHER" id="PTHR33546">
    <property type="entry name" value="LARGE, MULTIFUNCTIONAL SECRETED PROTEIN-RELATED"/>
    <property type="match status" value="1"/>
</dbReference>
<evidence type="ECO:0000259" key="2">
    <source>
        <dbReference type="Pfam" id="PF23500"/>
    </source>
</evidence>
<dbReference type="InterPro" id="IPR011041">
    <property type="entry name" value="Quinoprot_gluc/sorb_DH_b-prop"/>
</dbReference>
<dbReference type="PANTHER" id="PTHR33546:SF1">
    <property type="entry name" value="LARGE, MULTIFUNCTIONAL SECRETED PROTEIN"/>
    <property type="match status" value="1"/>
</dbReference>
<organism evidence="3 4">
    <name type="scientific">Gemmata massiliana</name>
    <dbReference type="NCBI Taxonomy" id="1210884"/>
    <lineage>
        <taxon>Bacteria</taxon>
        <taxon>Pseudomonadati</taxon>
        <taxon>Planctomycetota</taxon>
        <taxon>Planctomycetia</taxon>
        <taxon>Gemmatales</taxon>
        <taxon>Gemmataceae</taxon>
        <taxon>Gemmata</taxon>
    </lineage>
</organism>
<dbReference type="AlphaFoldDB" id="A0A6P2D795"/>
<evidence type="ECO:0000256" key="1">
    <source>
        <dbReference type="SAM" id="SignalP"/>
    </source>
</evidence>
<keyword evidence="4" id="KW-1185">Reference proteome</keyword>
<dbReference type="InterPro" id="IPR055557">
    <property type="entry name" value="DUF7133"/>
</dbReference>
<evidence type="ECO:0000313" key="4">
    <source>
        <dbReference type="Proteomes" id="UP000464178"/>
    </source>
</evidence>
<feature type="domain" description="DUF7133" evidence="2">
    <location>
        <begin position="58"/>
        <end position="411"/>
    </location>
</feature>